<dbReference type="InterPro" id="IPR052999">
    <property type="entry name" value="PTS1_Protein"/>
</dbReference>
<protein>
    <recommendedName>
        <fullName evidence="3">Carboxymuconolactone decarboxylase-like domain-containing protein</fullName>
    </recommendedName>
</protein>
<evidence type="ECO:0000313" key="1">
    <source>
        <dbReference type="EMBL" id="KAH6656567.1"/>
    </source>
</evidence>
<dbReference type="SUPFAM" id="SSF69118">
    <property type="entry name" value="AhpD-like"/>
    <property type="match status" value="1"/>
</dbReference>
<gene>
    <name evidence="1" type="ORF">BKA67DRAFT_531831</name>
</gene>
<dbReference type="GeneID" id="70128328"/>
<dbReference type="PANTHER" id="PTHR28180">
    <property type="entry name" value="CONSERVED MITOCHONDRIAL PROTEIN-RELATED"/>
    <property type="match status" value="1"/>
</dbReference>
<dbReference type="Proteomes" id="UP000758603">
    <property type="component" value="Unassembled WGS sequence"/>
</dbReference>
<organism evidence="1 2">
    <name type="scientific">Truncatella angustata</name>
    <dbReference type="NCBI Taxonomy" id="152316"/>
    <lineage>
        <taxon>Eukaryota</taxon>
        <taxon>Fungi</taxon>
        <taxon>Dikarya</taxon>
        <taxon>Ascomycota</taxon>
        <taxon>Pezizomycotina</taxon>
        <taxon>Sordariomycetes</taxon>
        <taxon>Xylariomycetidae</taxon>
        <taxon>Amphisphaeriales</taxon>
        <taxon>Sporocadaceae</taxon>
        <taxon>Truncatella</taxon>
    </lineage>
</organism>
<keyword evidence="2" id="KW-1185">Reference proteome</keyword>
<name>A0A9P8ZYX6_9PEZI</name>
<dbReference type="OrthoDB" id="5537330at2759"/>
<proteinExistence type="predicted"/>
<dbReference type="Gene3D" id="1.20.1290.10">
    <property type="entry name" value="AhpD-like"/>
    <property type="match status" value="1"/>
</dbReference>
<accession>A0A9P8ZYX6</accession>
<dbReference type="AlphaFoldDB" id="A0A9P8ZYX6"/>
<comment type="caution">
    <text evidence="1">The sequence shown here is derived from an EMBL/GenBank/DDBJ whole genome shotgun (WGS) entry which is preliminary data.</text>
</comment>
<dbReference type="RefSeq" id="XP_045960801.1">
    <property type="nucleotide sequence ID" value="XM_046099436.1"/>
</dbReference>
<evidence type="ECO:0008006" key="3">
    <source>
        <dbReference type="Google" id="ProtNLM"/>
    </source>
</evidence>
<dbReference type="EMBL" id="JAGPXC010000002">
    <property type="protein sequence ID" value="KAH6656567.1"/>
    <property type="molecule type" value="Genomic_DNA"/>
</dbReference>
<evidence type="ECO:0000313" key="2">
    <source>
        <dbReference type="Proteomes" id="UP000758603"/>
    </source>
</evidence>
<reference evidence="1" key="1">
    <citation type="journal article" date="2021" name="Nat. Commun.">
        <title>Genetic determinants of endophytism in the Arabidopsis root mycobiome.</title>
        <authorList>
            <person name="Mesny F."/>
            <person name="Miyauchi S."/>
            <person name="Thiergart T."/>
            <person name="Pickel B."/>
            <person name="Atanasova L."/>
            <person name="Karlsson M."/>
            <person name="Huettel B."/>
            <person name="Barry K.W."/>
            <person name="Haridas S."/>
            <person name="Chen C."/>
            <person name="Bauer D."/>
            <person name="Andreopoulos W."/>
            <person name="Pangilinan J."/>
            <person name="LaButti K."/>
            <person name="Riley R."/>
            <person name="Lipzen A."/>
            <person name="Clum A."/>
            <person name="Drula E."/>
            <person name="Henrissat B."/>
            <person name="Kohler A."/>
            <person name="Grigoriev I.V."/>
            <person name="Martin F.M."/>
            <person name="Hacquard S."/>
        </authorList>
    </citation>
    <scope>NUCLEOTIDE SEQUENCE</scope>
    <source>
        <strain evidence="1">MPI-SDFR-AT-0073</strain>
    </source>
</reference>
<dbReference type="InterPro" id="IPR029032">
    <property type="entry name" value="AhpD-like"/>
</dbReference>
<dbReference type="PANTHER" id="PTHR28180:SF5">
    <property type="entry name" value="DNA POLYMERASE ALPHA SUBUNIT B"/>
    <property type="match status" value="1"/>
</dbReference>
<sequence>MSSSTPAFAVDISLVHLFRDVEKKFEATSLSTESWYILMVACIVASPDPELAAQLYIYLREQYYPTAKSRQGLMRRLREALVKCVAIIGVCKPIEAVVTINEVENDEDKDYTSTRREWQCNKANHEKGMESFERIYASSEKRLKSFDSHRDFAWLSTEITYGLYLSDRQVLDEIDSELVVLPAIMMQNLRRETQWHIKGARRLGLSKEDMQVVWDCVHSIAGHFGVPLNKLPTIEQVEHNI</sequence>